<dbReference type="PANTHER" id="PTHR30055:SF234">
    <property type="entry name" value="HTH-TYPE TRANSCRIPTIONAL REGULATOR BETI"/>
    <property type="match status" value="1"/>
</dbReference>
<sequence>MAGRVATRSLADIAETAARVFTQRGYRETGISDVSKALGLSHGALYTYVQSKEALLYVALAWSIGPDLLNGLDTPVQLSAEEEIVALARRWTEAEGFPRLAAALTRRRIHTVREEFGEIVDELYSFIEDNKDVLALVAQCARELPEMFQFWFVQRRRGHFDALNSYLRKRIRSGHLREVPDVATAARFIAETVAWFAWHRLGDPDSAMLTDDQCRVTVRHLLTSAFLGDS</sequence>
<reference evidence="6 7" key="1">
    <citation type="submission" date="2019-09" db="EMBL/GenBank/DDBJ databases">
        <title>Goodfellowia gen. nov., a new genus of the Pseudonocardineae related to Actinoalloteichus, containing Goodfellowia coeruleoviolacea gen. nov., comb. nov. gen. nov., comb. nov.</title>
        <authorList>
            <person name="Labeda D."/>
        </authorList>
    </citation>
    <scope>NUCLEOTIDE SEQUENCE [LARGE SCALE GENOMIC DNA]</scope>
    <source>
        <strain evidence="6 7">AN110305</strain>
    </source>
</reference>
<feature type="DNA-binding region" description="H-T-H motif" evidence="4">
    <location>
        <begin position="30"/>
        <end position="49"/>
    </location>
</feature>
<dbReference type="PRINTS" id="PR00455">
    <property type="entry name" value="HTHTETR"/>
</dbReference>
<evidence type="ECO:0000313" key="6">
    <source>
        <dbReference type="EMBL" id="KAA2254048.1"/>
    </source>
</evidence>
<dbReference type="PROSITE" id="PS50977">
    <property type="entry name" value="HTH_TETR_2"/>
    <property type="match status" value="1"/>
</dbReference>
<dbReference type="PANTHER" id="PTHR30055">
    <property type="entry name" value="HTH-TYPE TRANSCRIPTIONAL REGULATOR RUTR"/>
    <property type="match status" value="1"/>
</dbReference>
<organism evidence="6 7">
    <name type="scientific">Solihabitans fulvus</name>
    <dbReference type="NCBI Taxonomy" id="1892852"/>
    <lineage>
        <taxon>Bacteria</taxon>
        <taxon>Bacillati</taxon>
        <taxon>Actinomycetota</taxon>
        <taxon>Actinomycetes</taxon>
        <taxon>Pseudonocardiales</taxon>
        <taxon>Pseudonocardiaceae</taxon>
        <taxon>Solihabitans</taxon>
    </lineage>
</organism>
<dbReference type="SUPFAM" id="SSF48498">
    <property type="entry name" value="Tetracyclin repressor-like, C-terminal domain"/>
    <property type="match status" value="1"/>
</dbReference>
<dbReference type="EMBL" id="VUOB01000063">
    <property type="protein sequence ID" value="KAA2254048.1"/>
    <property type="molecule type" value="Genomic_DNA"/>
</dbReference>
<name>A0A5B2WSW4_9PSEU</name>
<evidence type="ECO:0000256" key="2">
    <source>
        <dbReference type="ARBA" id="ARBA00023125"/>
    </source>
</evidence>
<evidence type="ECO:0000313" key="7">
    <source>
        <dbReference type="Proteomes" id="UP000323454"/>
    </source>
</evidence>
<evidence type="ECO:0000259" key="5">
    <source>
        <dbReference type="PROSITE" id="PS50977"/>
    </source>
</evidence>
<dbReference type="Proteomes" id="UP000323454">
    <property type="component" value="Unassembled WGS sequence"/>
</dbReference>
<reference evidence="6 7" key="2">
    <citation type="submission" date="2019-09" db="EMBL/GenBank/DDBJ databases">
        <authorList>
            <person name="Jin C."/>
        </authorList>
    </citation>
    <scope>NUCLEOTIDE SEQUENCE [LARGE SCALE GENOMIC DNA]</scope>
    <source>
        <strain evidence="6 7">AN110305</strain>
    </source>
</reference>
<keyword evidence="2 4" id="KW-0238">DNA-binding</keyword>
<dbReference type="InterPro" id="IPR001647">
    <property type="entry name" value="HTH_TetR"/>
</dbReference>
<dbReference type="SUPFAM" id="SSF46689">
    <property type="entry name" value="Homeodomain-like"/>
    <property type="match status" value="1"/>
</dbReference>
<dbReference type="OrthoDB" id="9806334at2"/>
<dbReference type="InterPro" id="IPR036271">
    <property type="entry name" value="Tet_transcr_reg_TetR-rel_C_sf"/>
</dbReference>
<protein>
    <submittedName>
        <fullName evidence="6">TetR/AcrR family transcriptional regulator</fullName>
    </submittedName>
</protein>
<dbReference type="GO" id="GO:0003700">
    <property type="term" value="F:DNA-binding transcription factor activity"/>
    <property type="evidence" value="ECO:0007669"/>
    <property type="project" value="TreeGrafter"/>
</dbReference>
<accession>A0A5B2WSW4</accession>
<comment type="caution">
    <text evidence="6">The sequence shown here is derived from an EMBL/GenBank/DDBJ whole genome shotgun (WGS) entry which is preliminary data.</text>
</comment>
<dbReference type="Pfam" id="PF00440">
    <property type="entry name" value="TetR_N"/>
    <property type="match status" value="1"/>
</dbReference>
<dbReference type="Gene3D" id="1.10.357.10">
    <property type="entry name" value="Tetracycline Repressor, domain 2"/>
    <property type="match status" value="2"/>
</dbReference>
<keyword evidence="7" id="KW-1185">Reference proteome</keyword>
<evidence type="ECO:0000256" key="4">
    <source>
        <dbReference type="PROSITE-ProRule" id="PRU00335"/>
    </source>
</evidence>
<evidence type="ECO:0000256" key="1">
    <source>
        <dbReference type="ARBA" id="ARBA00023015"/>
    </source>
</evidence>
<dbReference type="InterPro" id="IPR009057">
    <property type="entry name" value="Homeodomain-like_sf"/>
</dbReference>
<dbReference type="AlphaFoldDB" id="A0A5B2WSW4"/>
<dbReference type="InterPro" id="IPR050109">
    <property type="entry name" value="HTH-type_TetR-like_transc_reg"/>
</dbReference>
<evidence type="ECO:0000256" key="3">
    <source>
        <dbReference type="ARBA" id="ARBA00023163"/>
    </source>
</evidence>
<dbReference type="RefSeq" id="WP_149853413.1">
    <property type="nucleotide sequence ID" value="NZ_VUOB01000063.1"/>
</dbReference>
<keyword evidence="3" id="KW-0804">Transcription</keyword>
<proteinExistence type="predicted"/>
<dbReference type="GO" id="GO:0000976">
    <property type="term" value="F:transcription cis-regulatory region binding"/>
    <property type="evidence" value="ECO:0007669"/>
    <property type="project" value="TreeGrafter"/>
</dbReference>
<feature type="domain" description="HTH tetR-type" evidence="5">
    <location>
        <begin position="7"/>
        <end position="67"/>
    </location>
</feature>
<keyword evidence="1" id="KW-0805">Transcription regulation</keyword>
<gene>
    <name evidence="6" type="ORF">F0L68_31030</name>
</gene>